<name>A0A1E3X454_9BACT</name>
<dbReference type="InterPro" id="IPR011805">
    <property type="entry name" value="RNase_R"/>
</dbReference>
<dbReference type="PANTHER" id="PTHR23355">
    <property type="entry name" value="RIBONUCLEASE"/>
    <property type="match status" value="1"/>
</dbReference>
<keyword evidence="3 8" id="KW-0963">Cytoplasm</keyword>
<organism evidence="10 11">
    <name type="scientific">Candidatus Scalindua rubra</name>
    <dbReference type="NCBI Taxonomy" id="1872076"/>
    <lineage>
        <taxon>Bacteria</taxon>
        <taxon>Pseudomonadati</taxon>
        <taxon>Planctomycetota</taxon>
        <taxon>Candidatus Brocadiia</taxon>
        <taxon>Candidatus Brocadiales</taxon>
        <taxon>Candidatus Scalinduaceae</taxon>
        <taxon>Candidatus Scalindua</taxon>
    </lineage>
</organism>
<comment type="similarity">
    <text evidence="8">Belongs to the RNR ribonuclease family. RNase R subfamily.</text>
</comment>
<dbReference type="InterPro" id="IPR013223">
    <property type="entry name" value="RNase_B_OB_dom"/>
</dbReference>
<dbReference type="InterPro" id="IPR040476">
    <property type="entry name" value="CSD2"/>
</dbReference>
<evidence type="ECO:0000256" key="2">
    <source>
        <dbReference type="ARBA" id="ARBA00004496"/>
    </source>
</evidence>
<dbReference type="InterPro" id="IPR012340">
    <property type="entry name" value="NA-bd_OB-fold"/>
</dbReference>
<dbReference type="EMBL" id="MAYW01000231">
    <property type="protein sequence ID" value="ODS30405.1"/>
    <property type="molecule type" value="Genomic_DNA"/>
</dbReference>
<evidence type="ECO:0000259" key="9">
    <source>
        <dbReference type="PROSITE" id="PS50126"/>
    </source>
</evidence>
<protein>
    <recommendedName>
        <fullName evidence="8">Ribonuclease R</fullName>
        <shortName evidence="8">RNase R</shortName>
        <ecNumber evidence="8">3.1.13.1</ecNumber>
    </recommendedName>
</protein>
<dbReference type="PROSITE" id="PS01175">
    <property type="entry name" value="RIBONUCLEASE_II"/>
    <property type="match status" value="1"/>
</dbReference>
<comment type="subcellular location">
    <subcellularLocation>
        <location evidence="2 8">Cytoplasm</location>
    </subcellularLocation>
</comment>
<dbReference type="Pfam" id="PF08206">
    <property type="entry name" value="OB_RNB"/>
    <property type="match status" value="1"/>
</dbReference>
<evidence type="ECO:0000313" key="10">
    <source>
        <dbReference type="EMBL" id="ODS30405.1"/>
    </source>
</evidence>
<feature type="domain" description="S1 motif" evidence="9">
    <location>
        <begin position="626"/>
        <end position="707"/>
    </location>
</feature>
<dbReference type="Pfam" id="PF00773">
    <property type="entry name" value="RNB"/>
    <property type="match status" value="1"/>
</dbReference>
<dbReference type="SMART" id="SM00316">
    <property type="entry name" value="S1"/>
    <property type="match status" value="1"/>
</dbReference>
<dbReference type="GO" id="GO:0003723">
    <property type="term" value="F:RNA binding"/>
    <property type="evidence" value="ECO:0007669"/>
    <property type="project" value="UniProtKB-UniRule"/>
</dbReference>
<sequence length="707" mass="80974">MINAEKIIKLICGRKYSPMNASELAEHFKIDASRFKQFCNLLRELELKGLIVQIKKKQYANPKKANLLVGVLDCNQRGFGFVVPVKDGISADIYVDEEGMGSAMHGDIVVVRLPSPAKRKKGKRIRKREVGQITNVLRRENETVVGTLKKSKHFNYVAPDNSKLYRDIYVSKEDTQDAKHGDKVVVKIDQWPARHLNAEGTILEVLGRDGEPAVDINSIVHQFKLPFKFEKDVIAETKSLRQSISPDELNTRLDLRNELIITIDPEDAKDFDDAISLKKDKKGNWLLGVHVADVSYYVRQGSALDREARKRGTSVYFPGTVIPMLPEVLSNGICSLKEGEDRLTKGVFFTYSPDGKLLRSEIKHSVINVKKRFTYHNATNKLMESDEEDTDPITNTLFEMSKLAKLLYKKRLEGGALELNLPEISIRLDEDGKIDTIEKVRRDISHLIIEEFMIAANQTVATFMRQKGLPSISRIHLEPDEGEMRDFAEFIFNCKNKNINPFDKRKLQAFMDEVSGHPESYIINLMLLKSLRKAEYSATKASHFALGLEHYTHFTSPIRRYPDLIVHSLLDMFFKGQLKSEKIKAQWNEKITGWAKHCSITEKRSEEAEREIIKLKLLRHLEEHADKVMEGIITGVQEYGLFVQIDEFLLDGLVHIRTLTDDFYELDKKRLSLIGTRRGRVYSFGDVVKVKITNIDLLKREVDFVIV</sequence>
<dbReference type="GO" id="GO:0005829">
    <property type="term" value="C:cytosol"/>
    <property type="evidence" value="ECO:0007669"/>
    <property type="project" value="TreeGrafter"/>
</dbReference>
<dbReference type="NCBIfam" id="TIGR02063">
    <property type="entry name" value="RNase_R"/>
    <property type="match status" value="1"/>
</dbReference>
<comment type="catalytic activity">
    <reaction evidence="1 8">
        <text>Exonucleolytic cleavage in the 3'- to 5'-direction to yield nucleoside 5'-phosphates.</text>
        <dbReference type="EC" id="3.1.13.1"/>
    </reaction>
</comment>
<evidence type="ECO:0000256" key="5">
    <source>
        <dbReference type="ARBA" id="ARBA00022801"/>
    </source>
</evidence>
<dbReference type="InterPro" id="IPR022966">
    <property type="entry name" value="RNase_II/R_CS"/>
</dbReference>
<dbReference type="InterPro" id="IPR003029">
    <property type="entry name" value="S1_domain"/>
</dbReference>
<comment type="caution">
    <text evidence="10">The sequence shown here is derived from an EMBL/GenBank/DDBJ whole genome shotgun (WGS) entry which is preliminary data.</text>
</comment>
<dbReference type="PATRIC" id="fig|1872076.5.peg.5383"/>
<evidence type="ECO:0000313" key="11">
    <source>
        <dbReference type="Proteomes" id="UP000094056"/>
    </source>
</evidence>
<reference evidence="10 11" key="1">
    <citation type="submission" date="2016-07" db="EMBL/GenBank/DDBJ databases">
        <title>Draft genome of Scalindua rubra, obtained from a brine-seawater interface in the Red Sea, sheds light on salt adaptation in anammox bacteria.</title>
        <authorList>
            <person name="Speth D.R."/>
            <person name="Lagkouvardos I."/>
            <person name="Wang Y."/>
            <person name="Qian P.-Y."/>
            <person name="Dutilh B.E."/>
            <person name="Jetten M.S."/>
        </authorList>
    </citation>
    <scope>NUCLEOTIDE SEQUENCE [LARGE SCALE GENOMIC DNA]</scope>
    <source>
        <strain evidence="10">BSI-1</strain>
    </source>
</reference>
<dbReference type="Pfam" id="PF00575">
    <property type="entry name" value="S1"/>
    <property type="match status" value="1"/>
</dbReference>
<comment type="function">
    <text evidence="8">3'-5' exoribonuclease that releases 5'-nucleoside monophosphates and is involved in maturation of structured RNAs.</text>
</comment>
<dbReference type="EC" id="3.1.13.1" evidence="8"/>
<dbReference type="SMART" id="SM00955">
    <property type="entry name" value="RNB"/>
    <property type="match status" value="1"/>
</dbReference>
<dbReference type="Gene3D" id="2.40.50.140">
    <property type="entry name" value="Nucleic acid-binding proteins"/>
    <property type="match status" value="3"/>
</dbReference>
<evidence type="ECO:0000256" key="6">
    <source>
        <dbReference type="ARBA" id="ARBA00022839"/>
    </source>
</evidence>
<evidence type="ECO:0000256" key="1">
    <source>
        <dbReference type="ARBA" id="ARBA00001849"/>
    </source>
</evidence>
<evidence type="ECO:0000256" key="3">
    <source>
        <dbReference type="ARBA" id="ARBA00022490"/>
    </source>
</evidence>
<keyword evidence="4 8" id="KW-0540">Nuclease</keyword>
<gene>
    <name evidence="8" type="primary">rnr</name>
    <name evidence="10" type="ORF">SCARUB_04491</name>
</gene>
<dbReference type="GO" id="GO:0008859">
    <property type="term" value="F:exoribonuclease II activity"/>
    <property type="evidence" value="ECO:0007669"/>
    <property type="project" value="UniProtKB-UniRule"/>
</dbReference>
<evidence type="ECO:0000256" key="4">
    <source>
        <dbReference type="ARBA" id="ARBA00022722"/>
    </source>
</evidence>
<evidence type="ECO:0000256" key="8">
    <source>
        <dbReference type="HAMAP-Rule" id="MF_01895"/>
    </source>
</evidence>
<dbReference type="HAMAP" id="MF_01895">
    <property type="entry name" value="RNase_R"/>
    <property type="match status" value="1"/>
</dbReference>
<dbReference type="SUPFAM" id="SSF50249">
    <property type="entry name" value="Nucleic acid-binding proteins"/>
    <property type="match status" value="3"/>
</dbReference>
<dbReference type="InterPro" id="IPR050180">
    <property type="entry name" value="RNR_Ribonuclease"/>
</dbReference>
<dbReference type="InterPro" id="IPR004476">
    <property type="entry name" value="RNase_II/RNase_R"/>
</dbReference>
<dbReference type="PANTHER" id="PTHR23355:SF9">
    <property type="entry name" value="DIS3-LIKE EXONUCLEASE 2"/>
    <property type="match status" value="1"/>
</dbReference>
<dbReference type="InterPro" id="IPR001900">
    <property type="entry name" value="RNase_II/R"/>
</dbReference>
<dbReference type="CDD" id="cd04471">
    <property type="entry name" value="S1_RNase_R"/>
    <property type="match status" value="1"/>
</dbReference>
<keyword evidence="7 8" id="KW-0694">RNA-binding</keyword>
<accession>A0A1E3X454</accession>
<proteinExistence type="inferred from homology"/>
<keyword evidence="6 8" id="KW-0269">Exonuclease</keyword>
<dbReference type="PROSITE" id="PS50126">
    <property type="entry name" value="S1"/>
    <property type="match status" value="1"/>
</dbReference>
<dbReference type="GO" id="GO:0006402">
    <property type="term" value="P:mRNA catabolic process"/>
    <property type="evidence" value="ECO:0007669"/>
    <property type="project" value="TreeGrafter"/>
</dbReference>
<keyword evidence="5 8" id="KW-0378">Hydrolase</keyword>
<evidence type="ECO:0000256" key="7">
    <source>
        <dbReference type="ARBA" id="ARBA00022884"/>
    </source>
</evidence>
<dbReference type="AlphaFoldDB" id="A0A1E3X454"/>
<dbReference type="NCBIfam" id="TIGR00358">
    <property type="entry name" value="3_prime_RNase"/>
    <property type="match status" value="1"/>
</dbReference>
<dbReference type="Pfam" id="PF17876">
    <property type="entry name" value="CSD2"/>
    <property type="match status" value="1"/>
</dbReference>
<dbReference type="Proteomes" id="UP000094056">
    <property type="component" value="Unassembled WGS sequence"/>
</dbReference>